<evidence type="ECO:0000313" key="5">
    <source>
        <dbReference type="EMBL" id="VVE54991.1"/>
    </source>
</evidence>
<dbReference type="PANTHER" id="PTHR11019">
    <property type="entry name" value="HTH-TYPE TRANSCRIPTIONAL REGULATOR NIMR"/>
    <property type="match status" value="1"/>
</dbReference>
<evidence type="ECO:0000313" key="6">
    <source>
        <dbReference type="Proteomes" id="UP000333828"/>
    </source>
</evidence>
<dbReference type="CDD" id="cd06124">
    <property type="entry name" value="cupin_NimR-like_N"/>
    <property type="match status" value="1"/>
</dbReference>
<dbReference type="InterPro" id="IPR018060">
    <property type="entry name" value="HTH_AraC"/>
</dbReference>
<gene>
    <name evidence="5" type="ORF">PIN31115_04948</name>
</gene>
<dbReference type="AlphaFoldDB" id="A0A5E4Z191"/>
<dbReference type="Pfam" id="PF02311">
    <property type="entry name" value="AraC_binding"/>
    <property type="match status" value="1"/>
</dbReference>
<dbReference type="InterPro" id="IPR011051">
    <property type="entry name" value="RmlC_Cupin_sf"/>
</dbReference>
<accession>A0A5E4Z191</accession>
<reference evidence="5 6" key="1">
    <citation type="submission" date="2019-08" db="EMBL/GenBank/DDBJ databases">
        <authorList>
            <person name="Peeters C."/>
        </authorList>
    </citation>
    <scope>NUCLEOTIDE SEQUENCE [LARGE SCALE GENOMIC DNA]</scope>
    <source>
        <strain evidence="5 6">LMG 31115</strain>
    </source>
</reference>
<dbReference type="InterPro" id="IPR009057">
    <property type="entry name" value="Homeodomain-like_sf"/>
</dbReference>
<keyword evidence="1" id="KW-0805">Transcription regulation</keyword>
<evidence type="ECO:0000256" key="1">
    <source>
        <dbReference type="ARBA" id="ARBA00023015"/>
    </source>
</evidence>
<dbReference type="Proteomes" id="UP000333828">
    <property type="component" value="Unassembled WGS sequence"/>
</dbReference>
<proteinExistence type="predicted"/>
<dbReference type="SUPFAM" id="SSF51182">
    <property type="entry name" value="RmlC-like cupins"/>
    <property type="match status" value="1"/>
</dbReference>
<dbReference type="PANTHER" id="PTHR11019:SF159">
    <property type="entry name" value="TRANSCRIPTIONAL REGULATOR-RELATED"/>
    <property type="match status" value="1"/>
</dbReference>
<dbReference type="PROSITE" id="PS01124">
    <property type="entry name" value="HTH_ARAC_FAMILY_2"/>
    <property type="match status" value="1"/>
</dbReference>
<feature type="domain" description="HTH araC/xylS-type" evidence="4">
    <location>
        <begin position="157"/>
        <end position="255"/>
    </location>
</feature>
<evidence type="ECO:0000256" key="2">
    <source>
        <dbReference type="ARBA" id="ARBA00023125"/>
    </source>
</evidence>
<evidence type="ECO:0000259" key="4">
    <source>
        <dbReference type="PROSITE" id="PS01124"/>
    </source>
</evidence>
<dbReference type="RefSeq" id="WP_150686310.1">
    <property type="nucleotide sequence ID" value="NZ_CABPSI010000006.1"/>
</dbReference>
<dbReference type="SMART" id="SM00342">
    <property type="entry name" value="HTH_ARAC"/>
    <property type="match status" value="1"/>
</dbReference>
<keyword evidence="6" id="KW-1185">Reference proteome</keyword>
<dbReference type="Pfam" id="PF12833">
    <property type="entry name" value="HTH_18"/>
    <property type="match status" value="1"/>
</dbReference>
<organism evidence="5 6">
    <name type="scientific">Pandoraea iniqua</name>
    <dbReference type="NCBI Taxonomy" id="2508288"/>
    <lineage>
        <taxon>Bacteria</taxon>
        <taxon>Pseudomonadati</taxon>
        <taxon>Pseudomonadota</taxon>
        <taxon>Betaproteobacteria</taxon>
        <taxon>Burkholderiales</taxon>
        <taxon>Burkholderiaceae</taxon>
        <taxon>Pandoraea</taxon>
    </lineage>
</organism>
<keyword evidence="2" id="KW-0238">DNA-binding</keyword>
<dbReference type="EMBL" id="CABPSI010000006">
    <property type="protein sequence ID" value="VVE54991.1"/>
    <property type="molecule type" value="Genomic_DNA"/>
</dbReference>
<name>A0A5E4Z191_9BURK</name>
<protein>
    <submittedName>
        <fullName evidence="5">AraC family transcriptional regulator</fullName>
    </submittedName>
</protein>
<dbReference type="InterPro" id="IPR003313">
    <property type="entry name" value="AraC-bd"/>
</dbReference>
<dbReference type="SUPFAM" id="SSF46689">
    <property type="entry name" value="Homeodomain-like"/>
    <property type="match status" value="1"/>
</dbReference>
<dbReference type="Gene3D" id="1.10.10.60">
    <property type="entry name" value="Homeodomain-like"/>
    <property type="match status" value="1"/>
</dbReference>
<dbReference type="GO" id="GO:0003700">
    <property type="term" value="F:DNA-binding transcription factor activity"/>
    <property type="evidence" value="ECO:0007669"/>
    <property type="project" value="InterPro"/>
</dbReference>
<evidence type="ECO:0000256" key="3">
    <source>
        <dbReference type="ARBA" id="ARBA00023163"/>
    </source>
</evidence>
<keyword evidence="3" id="KW-0804">Transcription</keyword>
<dbReference type="GO" id="GO:0043565">
    <property type="term" value="F:sequence-specific DNA binding"/>
    <property type="evidence" value="ECO:0007669"/>
    <property type="project" value="InterPro"/>
</dbReference>
<sequence>MAWLDPQATFDPDAMQRSAIGIASTLGNHDSGAHRHRMGQWLFTQHGCVRITLAHQLCLLPPTRAAWIPPGVSHRAVTGTPVEYRSIFLGEPWIDTLPAQIEVIEVGPLLREVFERIAFAAWDTDWSTGVASHLLALCLAETATAERQPLLLPLPTDRRLAPLFVHPEQLPPALADLERTVGASVRTIGRIFQRETGMSYQQWRQQWRLIRAVEGLSSGKTLAWVAHSLGFAGESAFIAFFKGMTGKTPGQLRQQVARRDVTHGR</sequence>